<name>A0A4Y2KW96_ARAVE</name>
<proteinExistence type="predicted"/>
<sequence length="48" mass="5391">MKTSFVHHCSTVVGSEDIPTQLFIEPRDKYGNLCTVDKDCDPANEYSV</sequence>
<reference evidence="1 2" key="1">
    <citation type="journal article" date="2019" name="Sci. Rep.">
        <title>Orb-weaving spider Araneus ventricosus genome elucidates the spidroin gene catalogue.</title>
        <authorList>
            <person name="Kono N."/>
            <person name="Nakamura H."/>
            <person name="Ohtoshi R."/>
            <person name="Moran D.A.P."/>
            <person name="Shinohara A."/>
            <person name="Yoshida Y."/>
            <person name="Fujiwara M."/>
            <person name="Mori M."/>
            <person name="Tomita M."/>
            <person name="Arakawa K."/>
        </authorList>
    </citation>
    <scope>NUCLEOTIDE SEQUENCE [LARGE SCALE GENOMIC DNA]</scope>
</reference>
<gene>
    <name evidence="1" type="ORF">AVEN_69032_1</name>
</gene>
<dbReference type="AlphaFoldDB" id="A0A4Y2KW96"/>
<comment type="caution">
    <text evidence="1">The sequence shown here is derived from an EMBL/GenBank/DDBJ whole genome shotgun (WGS) entry which is preliminary data.</text>
</comment>
<protein>
    <submittedName>
        <fullName evidence="1">Uncharacterized protein</fullName>
    </submittedName>
</protein>
<keyword evidence="2" id="KW-1185">Reference proteome</keyword>
<evidence type="ECO:0000313" key="2">
    <source>
        <dbReference type="Proteomes" id="UP000499080"/>
    </source>
</evidence>
<dbReference type="EMBL" id="BGPR01196581">
    <property type="protein sequence ID" value="GBN06320.1"/>
    <property type="molecule type" value="Genomic_DNA"/>
</dbReference>
<organism evidence="1 2">
    <name type="scientific">Araneus ventricosus</name>
    <name type="common">Orbweaver spider</name>
    <name type="synonym">Epeira ventricosa</name>
    <dbReference type="NCBI Taxonomy" id="182803"/>
    <lineage>
        <taxon>Eukaryota</taxon>
        <taxon>Metazoa</taxon>
        <taxon>Ecdysozoa</taxon>
        <taxon>Arthropoda</taxon>
        <taxon>Chelicerata</taxon>
        <taxon>Arachnida</taxon>
        <taxon>Araneae</taxon>
        <taxon>Araneomorphae</taxon>
        <taxon>Entelegynae</taxon>
        <taxon>Araneoidea</taxon>
        <taxon>Araneidae</taxon>
        <taxon>Araneus</taxon>
    </lineage>
</organism>
<feature type="non-terminal residue" evidence="1">
    <location>
        <position position="48"/>
    </location>
</feature>
<accession>A0A4Y2KW96</accession>
<dbReference type="Proteomes" id="UP000499080">
    <property type="component" value="Unassembled WGS sequence"/>
</dbReference>
<evidence type="ECO:0000313" key="1">
    <source>
        <dbReference type="EMBL" id="GBN06320.1"/>
    </source>
</evidence>